<evidence type="ECO:0000256" key="1">
    <source>
        <dbReference type="ARBA" id="ARBA00022605"/>
    </source>
</evidence>
<evidence type="ECO:0000256" key="2">
    <source>
        <dbReference type="ARBA" id="ARBA00022801"/>
    </source>
</evidence>
<keyword evidence="6" id="KW-1185">Reference proteome</keyword>
<dbReference type="OMA" id="WRITQNI"/>
<gene>
    <name evidence="5" type="primary">AUGUSTUS-3.0.2_30649</name>
    <name evidence="5" type="ORF">TcasGA2_TC030649</name>
</gene>
<dbReference type="HOGENOM" id="CLU_533563_0_0_1"/>
<dbReference type="SUPFAM" id="SSF56784">
    <property type="entry name" value="HAD-like"/>
    <property type="match status" value="1"/>
</dbReference>
<dbReference type="STRING" id="7070.D6WRM7"/>
<dbReference type="SFLD" id="SFLDG01133">
    <property type="entry name" value="C1.5.4:_Enolase-phosphatase_Li"/>
    <property type="match status" value="1"/>
</dbReference>
<evidence type="ECO:0000256" key="3">
    <source>
        <dbReference type="ARBA" id="ARBA00023167"/>
    </source>
</evidence>
<dbReference type="GO" id="GO:0019509">
    <property type="term" value="P:L-methionine salvage from methylthioadenosine"/>
    <property type="evidence" value="ECO:0000318"/>
    <property type="project" value="GO_Central"/>
</dbReference>
<dbReference type="Gene3D" id="1.10.720.60">
    <property type="match status" value="1"/>
</dbReference>
<reference evidence="5 6" key="1">
    <citation type="journal article" date="2008" name="Nature">
        <title>The genome of the model beetle and pest Tribolium castaneum.</title>
        <authorList>
            <consortium name="Tribolium Genome Sequencing Consortium"/>
            <person name="Richards S."/>
            <person name="Gibbs R.A."/>
            <person name="Weinstock G.M."/>
            <person name="Brown S.J."/>
            <person name="Denell R."/>
            <person name="Beeman R.W."/>
            <person name="Gibbs R."/>
            <person name="Beeman R.W."/>
            <person name="Brown S.J."/>
            <person name="Bucher G."/>
            <person name="Friedrich M."/>
            <person name="Grimmelikhuijzen C.J."/>
            <person name="Klingler M."/>
            <person name="Lorenzen M."/>
            <person name="Richards S."/>
            <person name="Roth S."/>
            <person name="Schroder R."/>
            <person name="Tautz D."/>
            <person name="Zdobnov E.M."/>
            <person name="Muzny D."/>
            <person name="Gibbs R.A."/>
            <person name="Weinstock G.M."/>
            <person name="Attaway T."/>
            <person name="Bell S."/>
            <person name="Buhay C.J."/>
            <person name="Chandrabose M.N."/>
            <person name="Chavez D."/>
            <person name="Clerk-Blankenburg K.P."/>
            <person name="Cree A."/>
            <person name="Dao M."/>
            <person name="Davis C."/>
            <person name="Chacko J."/>
            <person name="Dinh H."/>
            <person name="Dugan-Rocha S."/>
            <person name="Fowler G."/>
            <person name="Garner T.T."/>
            <person name="Garnes J."/>
            <person name="Gnirke A."/>
            <person name="Hawes A."/>
            <person name="Hernandez J."/>
            <person name="Hines S."/>
            <person name="Holder M."/>
            <person name="Hume J."/>
            <person name="Jhangiani S.N."/>
            <person name="Joshi V."/>
            <person name="Khan Z.M."/>
            <person name="Jackson L."/>
            <person name="Kovar C."/>
            <person name="Kowis A."/>
            <person name="Lee S."/>
            <person name="Lewis L.R."/>
            <person name="Margolis J."/>
            <person name="Morgan M."/>
            <person name="Nazareth L.V."/>
            <person name="Nguyen N."/>
            <person name="Okwuonu G."/>
            <person name="Parker D."/>
            <person name="Richards S."/>
            <person name="Ruiz S.J."/>
            <person name="Santibanez J."/>
            <person name="Savard J."/>
            <person name="Scherer S.E."/>
            <person name="Schneider B."/>
            <person name="Sodergren E."/>
            <person name="Tautz D."/>
            <person name="Vattahil S."/>
            <person name="Villasana D."/>
            <person name="White C.S."/>
            <person name="Wright R."/>
            <person name="Park Y."/>
            <person name="Beeman R.W."/>
            <person name="Lord J."/>
            <person name="Oppert B."/>
            <person name="Lorenzen M."/>
            <person name="Brown S."/>
            <person name="Wang L."/>
            <person name="Savard J."/>
            <person name="Tautz D."/>
            <person name="Richards S."/>
            <person name="Weinstock G."/>
            <person name="Gibbs R.A."/>
            <person name="Liu Y."/>
            <person name="Worley K."/>
            <person name="Weinstock G."/>
            <person name="Elsik C.G."/>
            <person name="Reese J.T."/>
            <person name="Elhaik E."/>
            <person name="Landan G."/>
            <person name="Graur D."/>
            <person name="Arensburger P."/>
            <person name="Atkinson P."/>
            <person name="Beeman R.W."/>
            <person name="Beidler J."/>
            <person name="Brown S.J."/>
            <person name="Demuth J.P."/>
            <person name="Drury D.W."/>
            <person name="Du Y.Z."/>
            <person name="Fujiwara H."/>
            <person name="Lorenzen M."/>
            <person name="Maselli V."/>
            <person name="Osanai M."/>
            <person name="Park Y."/>
            <person name="Robertson H.M."/>
            <person name="Tu Z."/>
            <person name="Wang J.J."/>
            <person name="Wang S."/>
            <person name="Richards S."/>
            <person name="Song H."/>
            <person name="Zhang L."/>
            <person name="Sodergren E."/>
            <person name="Werner D."/>
            <person name="Stanke M."/>
            <person name="Morgenstern B."/>
            <person name="Solovyev V."/>
            <person name="Kosarev P."/>
            <person name="Brown G."/>
            <person name="Chen H.C."/>
            <person name="Ermolaeva O."/>
            <person name="Hlavina W."/>
            <person name="Kapustin Y."/>
            <person name="Kiryutin B."/>
            <person name="Kitts P."/>
            <person name="Maglott D."/>
            <person name="Pruitt K."/>
            <person name="Sapojnikov V."/>
            <person name="Souvorov A."/>
            <person name="Mackey A.J."/>
            <person name="Waterhouse R.M."/>
            <person name="Wyder S."/>
            <person name="Zdobnov E.M."/>
            <person name="Zdobnov E.M."/>
            <person name="Wyder S."/>
            <person name="Kriventseva E.V."/>
            <person name="Kadowaki T."/>
            <person name="Bork P."/>
            <person name="Aranda M."/>
            <person name="Bao R."/>
            <person name="Beermann A."/>
            <person name="Berns N."/>
            <person name="Bolognesi R."/>
            <person name="Bonneton F."/>
            <person name="Bopp D."/>
            <person name="Brown S.J."/>
            <person name="Bucher G."/>
            <person name="Butts T."/>
            <person name="Chaumot A."/>
            <person name="Denell R.E."/>
            <person name="Ferrier D.E."/>
            <person name="Friedrich M."/>
            <person name="Gordon C.M."/>
            <person name="Jindra M."/>
            <person name="Klingler M."/>
            <person name="Lan Q."/>
            <person name="Lattorff H.M."/>
            <person name="Laudet V."/>
            <person name="von Levetsow C."/>
            <person name="Liu Z."/>
            <person name="Lutz R."/>
            <person name="Lynch J.A."/>
            <person name="da Fonseca R.N."/>
            <person name="Posnien N."/>
            <person name="Reuter R."/>
            <person name="Roth S."/>
            <person name="Savard J."/>
            <person name="Schinko J.B."/>
            <person name="Schmitt C."/>
            <person name="Schoppmeier M."/>
            <person name="Schroder R."/>
            <person name="Shippy T.D."/>
            <person name="Simonnet F."/>
            <person name="Marques-Souza H."/>
            <person name="Tautz D."/>
            <person name="Tomoyasu Y."/>
            <person name="Trauner J."/>
            <person name="Van der Zee M."/>
            <person name="Vervoort M."/>
            <person name="Wittkopp N."/>
            <person name="Wimmer E.A."/>
            <person name="Yang X."/>
            <person name="Jones A.K."/>
            <person name="Sattelle D.B."/>
            <person name="Ebert P.R."/>
            <person name="Nelson D."/>
            <person name="Scott J.G."/>
            <person name="Beeman R.W."/>
            <person name="Muthukrishnan S."/>
            <person name="Kramer K.J."/>
            <person name="Arakane Y."/>
            <person name="Beeman R.W."/>
            <person name="Zhu Q."/>
            <person name="Hogenkamp D."/>
            <person name="Dixit R."/>
            <person name="Oppert B."/>
            <person name="Jiang H."/>
            <person name="Zou Z."/>
            <person name="Marshall J."/>
            <person name="Elpidina E."/>
            <person name="Vinokurov K."/>
            <person name="Oppert C."/>
            <person name="Zou Z."/>
            <person name="Evans J."/>
            <person name="Lu Z."/>
            <person name="Zhao P."/>
            <person name="Sumathipala N."/>
            <person name="Altincicek B."/>
            <person name="Vilcinskas A."/>
            <person name="Williams M."/>
            <person name="Hultmark D."/>
            <person name="Hetru C."/>
            <person name="Jiang H."/>
            <person name="Grimmelikhuijzen C.J."/>
            <person name="Hauser F."/>
            <person name="Cazzamali G."/>
            <person name="Williamson M."/>
            <person name="Park Y."/>
            <person name="Li B."/>
            <person name="Tanaka Y."/>
            <person name="Predel R."/>
            <person name="Neupert S."/>
            <person name="Schachtner J."/>
            <person name="Verleyen P."/>
            <person name="Raible F."/>
            <person name="Bork P."/>
            <person name="Friedrich M."/>
            <person name="Walden K.K."/>
            <person name="Robertson H.M."/>
            <person name="Angeli S."/>
            <person name="Foret S."/>
            <person name="Bucher G."/>
            <person name="Schuetz S."/>
            <person name="Maleszka R."/>
            <person name="Wimmer E.A."/>
            <person name="Beeman R.W."/>
            <person name="Lorenzen M."/>
            <person name="Tomoyasu Y."/>
            <person name="Miller S.C."/>
            <person name="Grossmann D."/>
            <person name="Bucher G."/>
        </authorList>
    </citation>
    <scope>NUCLEOTIDE SEQUENCE [LARGE SCALE GENOMIC DNA]</scope>
    <source>
        <strain evidence="5 6">Georgia GA2</strain>
    </source>
</reference>
<keyword evidence="1" id="KW-0028">Amino-acid biosynthesis</keyword>
<keyword evidence="2" id="KW-0378">Hydrolase</keyword>
<feature type="compositionally biased region" description="Basic and acidic residues" evidence="4">
    <location>
        <begin position="412"/>
        <end position="428"/>
    </location>
</feature>
<dbReference type="InterPro" id="IPR023214">
    <property type="entry name" value="HAD_sf"/>
</dbReference>
<feature type="compositionally biased region" description="Basic and acidic residues" evidence="4">
    <location>
        <begin position="261"/>
        <end position="286"/>
    </location>
</feature>
<dbReference type="GO" id="GO:0043874">
    <property type="term" value="F:acireductone synthase activity"/>
    <property type="evidence" value="ECO:0000318"/>
    <property type="project" value="GO_Central"/>
</dbReference>
<dbReference type="PANTHER" id="PTHR20371">
    <property type="entry name" value="ENOLASE-PHOSPHATASE E1"/>
    <property type="match status" value="1"/>
</dbReference>
<reference evidence="5 6" key="2">
    <citation type="journal article" date="2010" name="Nucleic Acids Res.">
        <title>BeetleBase in 2010: revisions to provide comprehensive genomic information for Tribolium castaneum.</title>
        <authorList>
            <person name="Kim H.S."/>
            <person name="Murphy T."/>
            <person name="Xia J."/>
            <person name="Caragea D."/>
            <person name="Park Y."/>
            <person name="Beeman R.W."/>
            <person name="Lorenzen M.D."/>
            <person name="Butcher S."/>
            <person name="Manak J.R."/>
            <person name="Brown S.J."/>
        </authorList>
    </citation>
    <scope>GENOME REANNOTATION</scope>
    <source>
        <strain evidence="5 6">Georgia GA2</strain>
    </source>
</reference>
<dbReference type="Gene3D" id="3.40.50.1000">
    <property type="entry name" value="HAD superfamily/HAD-like"/>
    <property type="match status" value="1"/>
</dbReference>
<dbReference type="SFLD" id="SFLDS00003">
    <property type="entry name" value="Haloacid_Dehalogenase"/>
    <property type="match status" value="1"/>
</dbReference>
<dbReference type="InterPro" id="IPR036412">
    <property type="entry name" value="HAD-like_sf"/>
</dbReference>
<name>D6WRM7_TRICA</name>
<dbReference type="Pfam" id="PF00702">
    <property type="entry name" value="Hydrolase"/>
    <property type="match status" value="1"/>
</dbReference>
<accession>D6WRM7</accession>
<organism evidence="5 6">
    <name type="scientific">Tribolium castaneum</name>
    <name type="common">Red flour beetle</name>
    <dbReference type="NCBI Taxonomy" id="7070"/>
    <lineage>
        <taxon>Eukaryota</taxon>
        <taxon>Metazoa</taxon>
        <taxon>Ecdysozoa</taxon>
        <taxon>Arthropoda</taxon>
        <taxon>Hexapoda</taxon>
        <taxon>Insecta</taxon>
        <taxon>Pterygota</taxon>
        <taxon>Neoptera</taxon>
        <taxon>Endopterygota</taxon>
        <taxon>Coleoptera</taxon>
        <taxon>Polyphaga</taxon>
        <taxon>Cucujiformia</taxon>
        <taxon>Tenebrionidae</taxon>
        <taxon>Tenebrionidae incertae sedis</taxon>
        <taxon>Tribolium</taxon>
    </lineage>
</organism>
<keyword evidence="3" id="KW-0486">Methionine biosynthesis</keyword>
<dbReference type="eggNOG" id="KOG2630">
    <property type="taxonomic scope" value="Eukaryota"/>
</dbReference>
<dbReference type="InParanoid" id="D6WRM7"/>
<dbReference type="SFLD" id="SFLDG01129">
    <property type="entry name" value="C1.5:_HAD__Beta-PGM__Phosphata"/>
    <property type="match status" value="1"/>
</dbReference>
<dbReference type="Proteomes" id="UP000007266">
    <property type="component" value="Linkage group 7"/>
</dbReference>
<dbReference type="GO" id="GO:0000287">
    <property type="term" value="F:magnesium ion binding"/>
    <property type="evidence" value="ECO:0007669"/>
    <property type="project" value="InterPro"/>
</dbReference>
<dbReference type="AlphaFoldDB" id="D6WRM7"/>
<evidence type="ECO:0000313" key="6">
    <source>
        <dbReference type="Proteomes" id="UP000007266"/>
    </source>
</evidence>
<dbReference type="EMBL" id="KQ971354">
    <property type="protein sequence ID" value="EFA07663.1"/>
    <property type="molecule type" value="Genomic_DNA"/>
</dbReference>
<feature type="region of interest" description="Disordered" evidence="4">
    <location>
        <begin position="246"/>
        <end position="457"/>
    </location>
</feature>
<dbReference type="InterPro" id="IPR023943">
    <property type="entry name" value="Enolase-ppase_E1"/>
</dbReference>
<dbReference type="PhylomeDB" id="D6WRM7"/>
<dbReference type="PANTHER" id="PTHR20371:SF1">
    <property type="entry name" value="ENOLASE-PHOSPHATASE E1"/>
    <property type="match status" value="1"/>
</dbReference>
<evidence type="ECO:0000313" key="5">
    <source>
        <dbReference type="EMBL" id="EFA07663.1"/>
    </source>
</evidence>
<evidence type="ECO:0000256" key="4">
    <source>
        <dbReference type="SAM" id="MobiDB-lite"/>
    </source>
</evidence>
<sequence length="511" mass="56864">MSSEKESVSSPMSIEKYSLVLVDVAGTTTSIDFVKDTLFPFVVKQAEPFLQEKWEEESIKDCIKLIKGDADLDLAAAVERVKALTQEDSSNKGLKTLQGLIYKDGYEKGELKAHVFDDVPEAFETWAKNRRVAIYSTGSVDSQKLLFSNTVKGDLSAHISKYFDQSVGPKTEAESYKKIATETEAKPEEIVFITDDPKEATAAKSGGLAAVLIIREGNSPLPEEISKEFTTISSFKDFDKTLKRKIEEAPTSEEAPPSKLPKTDVEEKPTEEKAESMEVDAGKPEATETAQNETEQPTEKTENKEETKEVTESEEKMETVVEETKAEVATEEVNATTEQEKPTETEEPKEVEAAKTEEPKADDAKPEDPKPEEEKPTEEAQVPEEKPAEEAPEKTETEEVKVDTTDAPVENGEEKTEAAEKTEEKENKSVLANGVENGKEESETVTDAAESAEVKVDEVEKSDEAEVKVKKLEESAENITSKRMYCRVIVSFLVCTIWEISIFKCQNFYWT</sequence>
<feature type="compositionally biased region" description="Basic and acidic residues" evidence="4">
    <location>
        <begin position="338"/>
        <end position="404"/>
    </location>
</feature>
<dbReference type="NCBIfam" id="TIGR01691">
    <property type="entry name" value="enolase-ppase"/>
    <property type="match status" value="1"/>
</dbReference>
<protein>
    <submittedName>
        <fullName evidence="5">Enolase-phosphatase E1-like Protein</fullName>
    </submittedName>
</protein>
<feature type="compositionally biased region" description="Basic and acidic residues" evidence="4">
    <location>
        <begin position="297"/>
        <end position="328"/>
    </location>
</feature>
<proteinExistence type="predicted"/>